<evidence type="ECO:0000313" key="1">
    <source>
        <dbReference type="EMBL" id="EQM72684.1"/>
    </source>
</evidence>
<dbReference type="EMBL" id="ATAO01000250">
    <property type="protein sequence ID" value="EQM72684.1"/>
    <property type="molecule type" value="Genomic_DNA"/>
</dbReference>
<dbReference type="Proteomes" id="UP000016033">
    <property type="component" value="Unassembled WGS sequence"/>
</dbReference>
<reference evidence="1 2" key="1">
    <citation type="journal article" date="2013" name="Genome Announc.">
        <title>Whole-genome sequences of five oyster-associated bacteria show potential for crude oil hydrocarbon degradation.</title>
        <authorList>
            <person name="Chauhan A."/>
            <person name="Green S."/>
            <person name="Pathak A."/>
            <person name="Thomas J."/>
            <person name="Venkatramanan R."/>
        </authorList>
    </citation>
    <scope>NUCLEOTIDE SEQUENCE [LARGE SCALE GENOMIC DNA]</scope>
    <source>
        <strain evidence="1 2">MF109</strain>
    </source>
</reference>
<protein>
    <submittedName>
        <fullName evidence="1">Uncharacterized protein</fullName>
    </submittedName>
</protein>
<organism evidence="1 2">
    <name type="scientific">Microbacterium maritypicum MF109</name>
    <dbReference type="NCBI Taxonomy" id="1333857"/>
    <lineage>
        <taxon>Bacteria</taxon>
        <taxon>Bacillati</taxon>
        <taxon>Actinomycetota</taxon>
        <taxon>Actinomycetes</taxon>
        <taxon>Micrococcales</taxon>
        <taxon>Microbacteriaceae</taxon>
        <taxon>Microbacterium</taxon>
    </lineage>
</organism>
<gene>
    <name evidence="1" type="ORF">L687_08365</name>
</gene>
<accession>T5KA19</accession>
<dbReference type="AlphaFoldDB" id="T5KA19"/>
<proteinExistence type="predicted"/>
<evidence type="ECO:0000313" key="2">
    <source>
        <dbReference type="Proteomes" id="UP000016033"/>
    </source>
</evidence>
<dbReference type="PATRIC" id="fig|1333857.3.peg.3694"/>
<comment type="caution">
    <text evidence="1">The sequence shown here is derived from an EMBL/GenBank/DDBJ whole genome shotgun (WGS) entry which is preliminary data.</text>
</comment>
<sequence length="155" mass="16517">MGERQMFPVQTKITRKGSGDVTPTFCPAAGLLHSAHRLARSSAHPDRASISPPFAAIGQGEKPVIPEAGAMYSFVNILDVGSAHLGDLLLASQEIGEAISTLEESGATLVALTDRSDWQSEGFRALNALLERLRDDTGVEIGHLTVRRWELGGAV</sequence>
<name>T5KA19_MICMQ</name>